<dbReference type="InterPro" id="IPR035369">
    <property type="entry name" value="Nrap_D4"/>
</dbReference>
<proteinExistence type="inferred from homology"/>
<dbReference type="Gene3D" id="3.30.70.3030">
    <property type="match status" value="1"/>
</dbReference>
<evidence type="ECO:0000259" key="11">
    <source>
        <dbReference type="Pfam" id="PF17407"/>
    </source>
</evidence>
<dbReference type="PANTHER" id="PTHR17972:SF0">
    <property type="entry name" value="NUCLEOLAR PROTEIN 6"/>
    <property type="match status" value="1"/>
</dbReference>
<dbReference type="GO" id="GO:0032545">
    <property type="term" value="C:CURI complex"/>
    <property type="evidence" value="ECO:0007669"/>
    <property type="project" value="TreeGrafter"/>
</dbReference>
<evidence type="ECO:0000259" key="10">
    <source>
        <dbReference type="Pfam" id="PF17406"/>
    </source>
</evidence>
<dbReference type="GO" id="GO:0034456">
    <property type="term" value="C:UTP-C complex"/>
    <property type="evidence" value="ECO:0007669"/>
    <property type="project" value="TreeGrafter"/>
</dbReference>
<dbReference type="GO" id="GO:0006409">
    <property type="term" value="P:tRNA export from nucleus"/>
    <property type="evidence" value="ECO:0007669"/>
    <property type="project" value="TreeGrafter"/>
</dbReference>
<protein>
    <recommendedName>
        <fullName evidence="14">U3 small nucleolar RNA-associated protein 22</fullName>
    </recommendedName>
</protein>
<feature type="compositionally biased region" description="Basic and acidic residues" evidence="5">
    <location>
        <begin position="7"/>
        <end position="23"/>
    </location>
</feature>
<evidence type="ECO:0000256" key="3">
    <source>
        <dbReference type="ARBA" id="ARBA00022884"/>
    </source>
</evidence>
<dbReference type="InterPro" id="IPR035367">
    <property type="entry name" value="Nrap_D2"/>
</dbReference>
<dbReference type="OrthoDB" id="10251401at2759"/>
<evidence type="ECO:0000313" key="13">
    <source>
        <dbReference type="Proteomes" id="UP000054279"/>
    </source>
</evidence>
<dbReference type="GO" id="GO:0006364">
    <property type="term" value="P:rRNA processing"/>
    <property type="evidence" value="ECO:0007669"/>
    <property type="project" value="TreeGrafter"/>
</dbReference>
<reference evidence="12 13" key="1">
    <citation type="submission" date="2014-06" db="EMBL/GenBank/DDBJ databases">
        <title>Evolutionary Origins and Diversification of the Mycorrhizal Mutualists.</title>
        <authorList>
            <consortium name="DOE Joint Genome Institute"/>
            <consortium name="Mycorrhizal Genomics Consortium"/>
            <person name="Kohler A."/>
            <person name="Kuo A."/>
            <person name="Nagy L.G."/>
            <person name="Floudas D."/>
            <person name="Copeland A."/>
            <person name="Barry K.W."/>
            <person name="Cichocki N."/>
            <person name="Veneault-Fourrey C."/>
            <person name="LaButti K."/>
            <person name="Lindquist E.A."/>
            <person name="Lipzen A."/>
            <person name="Lundell T."/>
            <person name="Morin E."/>
            <person name="Murat C."/>
            <person name="Riley R."/>
            <person name="Ohm R."/>
            <person name="Sun H."/>
            <person name="Tunlid A."/>
            <person name="Henrissat B."/>
            <person name="Grigoriev I.V."/>
            <person name="Hibbett D.S."/>
            <person name="Martin F."/>
        </authorList>
    </citation>
    <scope>NUCLEOTIDE SEQUENCE [LARGE SCALE GENOMIC DNA]</scope>
    <source>
        <strain evidence="12 13">SS14</strain>
    </source>
</reference>
<dbReference type="InterPro" id="IPR035371">
    <property type="entry name" value="Nrap_D6"/>
</dbReference>
<feature type="domain" description="Nrap protein" evidence="9">
    <location>
        <begin position="764"/>
        <end position="985"/>
    </location>
</feature>
<dbReference type="InterPro" id="IPR035370">
    <property type="entry name" value="Nrap_D5"/>
</dbReference>
<feature type="region of interest" description="Disordered" evidence="5">
    <location>
        <begin position="1"/>
        <end position="58"/>
    </location>
</feature>
<evidence type="ECO:0000256" key="2">
    <source>
        <dbReference type="ARBA" id="ARBA00006674"/>
    </source>
</evidence>
<dbReference type="InterPro" id="IPR035082">
    <property type="entry name" value="Nrap_D1"/>
</dbReference>
<feature type="domain" description="Nrap protein" evidence="6">
    <location>
        <begin position="200"/>
        <end position="349"/>
    </location>
</feature>
<evidence type="ECO:0000259" key="8">
    <source>
        <dbReference type="Pfam" id="PF17404"/>
    </source>
</evidence>
<evidence type="ECO:0000256" key="1">
    <source>
        <dbReference type="ARBA" id="ARBA00004604"/>
    </source>
</evidence>
<evidence type="ECO:0000256" key="4">
    <source>
        <dbReference type="ARBA" id="ARBA00023242"/>
    </source>
</evidence>
<dbReference type="Gene3D" id="1.10.1410.10">
    <property type="match status" value="1"/>
</dbReference>
<dbReference type="InterPro" id="IPR005554">
    <property type="entry name" value="NOL6/Upt22"/>
</dbReference>
<keyword evidence="13" id="KW-1185">Reference proteome</keyword>
<sequence>MVAVKRKWAEAEQRPAKKLHKDEDSEDEDVSAQGASEDDEPSRQNEDRIHGSKKLPTAGEIRAINEAANLYRSNQFKAQLDLLLPNVRPKSIHTSPLEKTLEKIYTHLTGLPAIASVHPLETAAALETFKPKAKKSKGKEKEKENVSTVEVAVPYPTPAPAQATAWKVAFEPPEPKGISIVGSWQDSMGVRKPDGAPFAVDVLVEMPATLFQEKDYRNLRVFHKRAFYLACLASSLQHTSSFNQSLDLKYESPEGDARKTMLVLTPKAGKEKEKSAQGHETLHPQTCVRIIPAIPEFFPLHRLSPSQANLRFNANNTDSDTDSHQPSPIYNSTLALSLVKTARAHLLNAHRLVEIAPGFKDALSLLKVWANQRGYISGFAPVDVAKKRKQVTAEYCVRGFEGLGAWWACLLEVLVMGEEFTPGATTKKSVRPTVGRGLSSYQLFRAALDFLSKRDFVKEPVFMKLALKAPKFNVSEWTARSTAASTANSFQLDEPYPVPTPVFIDSTGCLNMLAGVPAEALELLRHDALETLTLLNKTQTNESQVSEDSFDVTFLHDLREPNSRFDAVIKFNLAHIHASQASPRLYSFDSPSTNTQTLLTLLSTLRRALNTRIRAIVALQPRSSPRPIFTALPTQENIVTIGVIYEPRNAVRLVDIGPAVQDESADDVPQSASLDPVIHPWQSPHAFRTFWGPKSELRRFRDGNVAESCVWDEGIVRVEDRETIPVRILRYILGYRFGVNEGEIQVIGEDCASVVVVHKHPRGQSIVQGSFKEAFGAFEKLSRALKALEDDEESLPLGIVSCRAAENSSALRYMDIVPPCPITAPSDGEELGRYLDAFGVVLQLERFARWPDDVRAMQRIKMAFFESMARGLNRMKGKTDKGVDINIHARVLVDLVGTAKNDMEDCSALEVIIDGWAFRVRIGHDREAYLLENLSTVKKLPPVLLAQEPSQDPATRLAASQALALYRTRFIYSPAHHTAMLALHHKIPSFAYTIRLVKRWFTSHWLSARISEESIELICAGVILSARGKPGSPGSEEGIPATGKRGFIRVIEWLSRWDGIAYVNVYEVVQDDITPNQSTAKEEEEAAPAKINVKAGKGRWRLVTKEDKEGTIWCGDVNPTVALRVKALARATMDAIEGGTGSYKPFFIHPRGDYDFLIELDPLAVTRYWQNIHASVVPETQRYVNLIQRGSVNASSINPASVRVGFNPAELYFRDLQKVYGDSVEFFYDTYGGTTIGGVWNPSIVAEERPWRVRLGFSSVPEVGDKKSKSKPTETVSFNVPGVLGEIKRMGEGLVKKIVVVHPEKNAGVV</sequence>
<organism evidence="12 13">
    <name type="scientific">Sphaerobolus stellatus (strain SS14)</name>
    <dbReference type="NCBI Taxonomy" id="990650"/>
    <lineage>
        <taxon>Eukaryota</taxon>
        <taxon>Fungi</taxon>
        <taxon>Dikarya</taxon>
        <taxon>Basidiomycota</taxon>
        <taxon>Agaricomycotina</taxon>
        <taxon>Agaricomycetes</taxon>
        <taxon>Phallomycetidae</taxon>
        <taxon>Geastrales</taxon>
        <taxon>Sphaerobolaceae</taxon>
        <taxon>Sphaerobolus</taxon>
    </lineage>
</organism>
<dbReference type="Pfam" id="PF17405">
    <property type="entry name" value="Nrap_D4"/>
    <property type="match status" value="1"/>
</dbReference>
<dbReference type="InterPro" id="IPR035368">
    <property type="entry name" value="Nrap_D3"/>
</dbReference>
<comment type="similarity">
    <text evidence="2">Belongs to the NRAP family.</text>
</comment>
<evidence type="ECO:0000259" key="7">
    <source>
        <dbReference type="Pfam" id="PF17403"/>
    </source>
</evidence>
<feature type="domain" description="Nrap protein" evidence="11">
    <location>
        <begin position="1153"/>
        <end position="1298"/>
    </location>
</feature>
<dbReference type="HOGENOM" id="CLU_003502_1_0_1"/>
<dbReference type="PANTHER" id="PTHR17972">
    <property type="entry name" value="NUCLEOLAR RNA-ASSOCIATED PROTEIN"/>
    <property type="match status" value="1"/>
</dbReference>
<evidence type="ECO:0000259" key="9">
    <source>
        <dbReference type="Pfam" id="PF17405"/>
    </source>
</evidence>
<dbReference type="EMBL" id="KN837145">
    <property type="protein sequence ID" value="KIJ40341.1"/>
    <property type="molecule type" value="Genomic_DNA"/>
</dbReference>
<feature type="domain" description="Nrap protein" evidence="10">
    <location>
        <begin position="988"/>
        <end position="1139"/>
    </location>
</feature>
<dbReference type="Pfam" id="PF17406">
    <property type="entry name" value="Nrap_D5"/>
    <property type="match status" value="1"/>
</dbReference>
<comment type="subcellular location">
    <subcellularLocation>
        <location evidence="1">Nucleus</location>
        <location evidence="1">Nucleolus</location>
    </subcellularLocation>
</comment>
<feature type="domain" description="Nrap protein" evidence="8">
    <location>
        <begin position="562"/>
        <end position="664"/>
    </location>
</feature>
<evidence type="ECO:0000259" key="6">
    <source>
        <dbReference type="Pfam" id="PF03813"/>
    </source>
</evidence>
<evidence type="ECO:0000313" key="12">
    <source>
        <dbReference type="EMBL" id="KIJ40341.1"/>
    </source>
</evidence>
<dbReference type="Proteomes" id="UP000054279">
    <property type="component" value="Unassembled WGS sequence"/>
</dbReference>
<feature type="compositionally biased region" description="Basic and acidic residues" evidence="5">
    <location>
        <begin position="41"/>
        <end position="50"/>
    </location>
</feature>
<gene>
    <name evidence="12" type="ORF">M422DRAFT_68604</name>
</gene>
<feature type="domain" description="Nrap protein" evidence="8">
    <location>
        <begin position="685"/>
        <end position="737"/>
    </location>
</feature>
<keyword evidence="4" id="KW-0539">Nucleus</keyword>
<dbReference type="GO" id="GO:0003723">
    <property type="term" value="F:RNA binding"/>
    <property type="evidence" value="ECO:0007669"/>
    <property type="project" value="UniProtKB-KW"/>
</dbReference>
<dbReference type="Pfam" id="PF03813">
    <property type="entry name" value="Nrap"/>
    <property type="match status" value="1"/>
</dbReference>
<dbReference type="Pfam" id="PF17403">
    <property type="entry name" value="Nrap_D2"/>
    <property type="match status" value="1"/>
</dbReference>
<dbReference type="Pfam" id="PF17407">
    <property type="entry name" value="Nrap_D6"/>
    <property type="match status" value="1"/>
</dbReference>
<feature type="compositionally biased region" description="Acidic residues" evidence="5">
    <location>
        <begin position="24"/>
        <end position="40"/>
    </location>
</feature>
<evidence type="ECO:0008006" key="14">
    <source>
        <dbReference type="Google" id="ProtNLM"/>
    </source>
</evidence>
<name>A0A0C9VR01_SPHS4</name>
<accession>A0A0C9VR01</accession>
<dbReference type="Pfam" id="PF17404">
    <property type="entry name" value="Nrap_D3"/>
    <property type="match status" value="2"/>
</dbReference>
<keyword evidence="3" id="KW-0694">RNA-binding</keyword>
<dbReference type="GO" id="GO:0032040">
    <property type="term" value="C:small-subunit processome"/>
    <property type="evidence" value="ECO:0007669"/>
    <property type="project" value="TreeGrafter"/>
</dbReference>
<feature type="domain" description="Nrap protein" evidence="7">
    <location>
        <begin position="359"/>
        <end position="556"/>
    </location>
</feature>
<evidence type="ECO:0000256" key="5">
    <source>
        <dbReference type="SAM" id="MobiDB-lite"/>
    </source>
</evidence>